<name>A0ABD2NQQ8_9CUCU</name>
<organism evidence="1 2">
    <name type="scientific">Cryptolaemus montrouzieri</name>
    <dbReference type="NCBI Taxonomy" id="559131"/>
    <lineage>
        <taxon>Eukaryota</taxon>
        <taxon>Metazoa</taxon>
        <taxon>Ecdysozoa</taxon>
        <taxon>Arthropoda</taxon>
        <taxon>Hexapoda</taxon>
        <taxon>Insecta</taxon>
        <taxon>Pterygota</taxon>
        <taxon>Neoptera</taxon>
        <taxon>Endopterygota</taxon>
        <taxon>Coleoptera</taxon>
        <taxon>Polyphaga</taxon>
        <taxon>Cucujiformia</taxon>
        <taxon>Coccinelloidea</taxon>
        <taxon>Coccinellidae</taxon>
        <taxon>Scymninae</taxon>
        <taxon>Scymnini</taxon>
        <taxon>Cryptolaemus</taxon>
    </lineage>
</organism>
<protein>
    <submittedName>
        <fullName evidence="1">Uncharacterized protein</fullName>
    </submittedName>
</protein>
<dbReference type="Proteomes" id="UP001516400">
    <property type="component" value="Unassembled WGS sequence"/>
</dbReference>
<reference evidence="1 2" key="1">
    <citation type="journal article" date="2021" name="BMC Biol.">
        <title>Horizontally acquired antibacterial genes associated with adaptive radiation of ladybird beetles.</title>
        <authorList>
            <person name="Li H.S."/>
            <person name="Tang X.F."/>
            <person name="Huang Y.H."/>
            <person name="Xu Z.Y."/>
            <person name="Chen M.L."/>
            <person name="Du X.Y."/>
            <person name="Qiu B.Y."/>
            <person name="Chen P.T."/>
            <person name="Zhang W."/>
            <person name="Slipinski A."/>
            <person name="Escalona H.E."/>
            <person name="Waterhouse R.M."/>
            <person name="Zwick A."/>
            <person name="Pang H."/>
        </authorList>
    </citation>
    <scope>NUCLEOTIDE SEQUENCE [LARGE SCALE GENOMIC DNA]</scope>
    <source>
        <strain evidence="1">SYSU2018</strain>
    </source>
</reference>
<dbReference type="EMBL" id="JABFTP020000144">
    <property type="protein sequence ID" value="KAL3280847.1"/>
    <property type="molecule type" value="Genomic_DNA"/>
</dbReference>
<proteinExistence type="predicted"/>
<dbReference type="AlphaFoldDB" id="A0ABD2NQQ8"/>
<gene>
    <name evidence="1" type="ORF">HHI36_004076</name>
</gene>
<sequence length="101" mass="12212">MSSEMSCFWKPSKWFFLRLWNNLLRADYHKIKLPHQLKTRNATQQNKLVPTVRSSNMKRHISFRGPKIYNMLPPHLRVGPYKKVKNKVDRWIIDNHPNFNP</sequence>
<evidence type="ECO:0000313" key="2">
    <source>
        <dbReference type="Proteomes" id="UP001516400"/>
    </source>
</evidence>
<accession>A0ABD2NQQ8</accession>
<evidence type="ECO:0000313" key="1">
    <source>
        <dbReference type="EMBL" id="KAL3280847.1"/>
    </source>
</evidence>
<comment type="caution">
    <text evidence="1">The sequence shown here is derived from an EMBL/GenBank/DDBJ whole genome shotgun (WGS) entry which is preliminary data.</text>
</comment>
<keyword evidence="2" id="KW-1185">Reference proteome</keyword>